<dbReference type="KEGG" id="tgr:Tgr7_2252"/>
<keyword evidence="1" id="KW-0732">Signal</keyword>
<dbReference type="STRING" id="396588.Tgr7_2252"/>
<evidence type="ECO:0000256" key="1">
    <source>
        <dbReference type="SAM" id="SignalP"/>
    </source>
</evidence>
<dbReference type="eggNOG" id="COG3249">
    <property type="taxonomic scope" value="Bacteria"/>
</dbReference>
<evidence type="ECO:0000313" key="2">
    <source>
        <dbReference type="EMBL" id="ACL73332.1"/>
    </source>
</evidence>
<feature type="signal peptide" evidence="1">
    <location>
        <begin position="1"/>
        <end position="29"/>
    </location>
</feature>
<gene>
    <name evidence="2" type="ordered locus">Tgr7_2252</name>
</gene>
<protein>
    <recommendedName>
        <fullName evidence="4">DUF2066 domain-containing protein</fullName>
    </recommendedName>
</protein>
<feature type="chain" id="PRO_5002872963" description="DUF2066 domain-containing protein" evidence="1">
    <location>
        <begin position="30"/>
        <end position="358"/>
    </location>
</feature>
<evidence type="ECO:0000313" key="3">
    <source>
        <dbReference type="Proteomes" id="UP000002383"/>
    </source>
</evidence>
<dbReference type="InterPro" id="IPR018642">
    <property type="entry name" value="DUF2066"/>
</dbReference>
<sequence precursor="true">MNLRPLLRRLPVLALVCLLTAGFTGALQAAGAGLHEATVPVQDRDRAARQAGFEAALDRVLLKLTGDRQVLRDPRLDDIRSAVSRYVQRFRYVDLGDGQPGLEVLFDGAALERQLISRGLPVWGADRPAVLMWVGAIHQGQRVVLGGEEGRELRETLERVAGERGLRLVFPVMDLQDQSAVSYADLAGGFNEPVIQASTRYGSRFVLAAHVQRRGNLWSGRWRLMGQDFQEDYTAEGETPEAALDEGLQRVADALGRRLAIAGLMASEDHVLVTVDGVQSLADFQAVRQYLAELSVVAEIRPHRLEAGQAVFITRLRGSPRDLERGVRLGRVLVPAEAAAELPFHEQRMSSVSLRLSR</sequence>
<dbReference type="Proteomes" id="UP000002383">
    <property type="component" value="Chromosome"/>
</dbReference>
<organism evidence="2 3">
    <name type="scientific">Thioalkalivibrio sulfidiphilus (strain HL-EbGR7)</name>
    <dbReference type="NCBI Taxonomy" id="396588"/>
    <lineage>
        <taxon>Bacteria</taxon>
        <taxon>Pseudomonadati</taxon>
        <taxon>Pseudomonadota</taxon>
        <taxon>Gammaproteobacteria</taxon>
        <taxon>Chromatiales</taxon>
        <taxon>Ectothiorhodospiraceae</taxon>
        <taxon>Thioalkalivibrio</taxon>
    </lineage>
</organism>
<evidence type="ECO:0008006" key="4">
    <source>
        <dbReference type="Google" id="ProtNLM"/>
    </source>
</evidence>
<reference evidence="2 3" key="1">
    <citation type="journal article" date="2011" name="Stand. Genomic Sci.">
        <title>Complete genome sequence of 'Thioalkalivibrio sulfidophilus' HL-EbGr7.</title>
        <authorList>
            <person name="Muyzer G."/>
            <person name="Sorokin D.Y."/>
            <person name="Mavromatis K."/>
            <person name="Lapidus A."/>
            <person name="Clum A."/>
            <person name="Ivanova N."/>
            <person name="Pati A."/>
            <person name="d'Haeseleer P."/>
            <person name="Woyke T."/>
            <person name="Kyrpides N.C."/>
        </authorList>
    </citation>
    <scope>NUCLEOTIDE SEQUENCE [LARGE SCALE GENOMIC DNA]</scope>
    <source>
        <strain evidence="2 3">HL-EbGR7</strain>
    </source>
</reference>
<proteinExistence type="predicted"/>
<dbReference type="Pfam" id="PF09839">
    <property type="entry name" value="DUF2066"/>
    <property type="match status" value="1"/>
</dbReference>
<keyword evidence="3" id="KW-1185">Reference proteome</keyword>
<dbReference type="AlphaFoldDB" id="B8GUL2"/>
<dbReference type="EMBL" id="CP001339">
    <property type="protein sequence ID" value="ACL73332.1"/>
    <property type="molecule type" value="Genomic_DNA"/>
</dbReference>
<dbReference type="RefSeq" id="WP_012638808.1">
    <property type="nucleotide sequence ID" value="NC_011901.1"/>
</dbReference>
<name>B8GUL2_THISH</name>
<accession>B8GUL2</accession>
<dbReference type="HOGENOM" id="CLU_041769_1_0_6"/>